<dbReference type="AlphaFoldDB" id="A0A0C3AWV1"/>
<keyword evidence="3" id="KW-1185">Reference proteome</keyword>
<reference evidence="2 3" key="1">
    <citation type="submission" date="2014-04" db="EMBL/GenBank/DDBJ databases">
        <authorList>
            <consortium name="DOE Joint Genome Institute"/>
            <person name="Kuo A."/>
            <person name="Zuccaro A."/>
            <person name="Kohler A."/>
            <person name="Nagy L.G."/>
            <person name="Floudas D."/>
            <person name="Copeland A."/>
            <person name="Barry K.W."/>
            <person name="Cichocki N."/>
            <person name="Veneault-Fourrey C."/>
            <person name="LaButti K."/>
            <person name="Lindquist E.A."/>
            <person name="Lipzen A."/>
            <person name="Lundell T."/>
            <person name="Morin E."/>
            <person name="Murat C."/>
            <person name="Sun H."/>
            <person name="Tunlid A."/>
            <person name="Henrissat B."/>
            <person name="Grigoriev I.V."/>
            <person name="Hibbett D.S."/>
            <person name="Martin F."/>
            <person name="Nordberg H.P."/>
            <person name="Cantor M.N."/>
            <person name="Hua S.X."/>
        </authorList>
    </citation>
    <scope>NUCLEOTIDE SEQUENCE [LARGE SCALE GENOMIC DNA]</scope>
    <source>
        <strain evidence="2 3">MAFF 305830</strain>
    </source>
</reference>
<organism evidence="2 3">
    <name type="scientific">Serendipita vermifera MAFF 305830</name>
    <dbReference type="NCBI Taxonomy" id="933852"/>
    <lineage>
        <taxon>Eukaryota</taxon>
        <taxon>Fungi</taxon>
        <taxon>Dikarya</taxon>
        <taxon>Basidiomycota</taxon>
        <taxon>Agaricomycotina</taxon>
        <taxon>Agaricomycetes</taxon>
        <taxon>Sebacinales</taxon>
        <taxon>Serendipitaceae</taxon>
        <taxon>Serendipita</taxon>
    </lineage>
</organism>
<evidence type="ECO:0000259" key="1">
    <source>
        <dbReference type="SMART" id="SM00382"/>
    </source>
</evidence>
<dbReference type="InterPro" id="IPR002182">
    <property type="entry name" value="NB-ARC"/>
</dbReference>
<dbReference type="SMART" id="SM00382">
    <property type="entry name" value="AAA"/>
    <property type="match status" value="1"/>
</dbReference>
<reference evidence="3" key="2">
    <citation type="submission" date="2015-01" db="EMBL/GenBank/DDBJ databases">
        <title>Evolutionary Origins and Diversification of the Mycorrhizal Mutualists.</title>
        <authorList>
            <consortium name="DOE Joint Genome Institute"/>
            <consortium name="Mycorrhizal Genomics Consortium"/>
            <person name="Kohler A."/>
            <person name="Kuo A."/>
            <person name="Nagy L.G."/>
            <person name="Floudas D."/>
            <person name="Copeland A."/>
            <person name="Barry K.W."/>
            <person name="Cichocki N."/>
            <person name="Veneault-Fourrey C."/>
            <person name="LaButti K."/>
            <person name="Lindquist E.A."/>
            <person name="Lipzen A."/>
            <person name="Lundell T."/>
            <person name="Morin E."/>
            <person name="Murat C."/>
            <person name="Riley R."/>
            <person name="Ohm R."/>
            <person name="Sun H."/>
            <person name="Tunlid A."/>
            <person name="Henrissat B."/>
            <person name="Grigoriev I.V."/>
            <person name="Hibbett D.S."/>
            <person name="Martin F."/>
        </authorList>
    </citation>
    <scope>NUCLEOTIDE SEQUENCE [LARGE SCALE GENOMIC DNA]</scope>
    <source>
        <strain evidence="3">MAFF 305830</strain>
    </source>
</reference>
<dbReference type="EMBL" id="KN824323">
    <property type="protein sequence ID" value="KIM24464.1"/>
    <property type="molecule type" value="Genomic_DNA"/>
</dbReference>
<gene>
    <name evidence="2" type="ORF">M408DRAFT_75869</name>
</gene>
<evidence type="ECO:0000313" key="3">
    <source>
        <dbReference type="Proteomes" id="UP000054097"/>
    </source>
</evidence>
<dbReference type="Proteomes" id="UP000054097">
    <property type="component" value="Unassembled WGS sequence"/>
</dbReference>
<dbReference type="SUPFAM" id="SSF52540">
    <property type="entry name" value="P-loop containing nucleoside triphosphate hydrolases"/>
    <property type="match status" value="1"/>
</dbReference>
<dbReference type="HOGENOM" id="CLU_000288_125_0_1"/>
<feature type="non-terminal residue" evidence="2">
    <location>
        <position position="410"/>
    </location>
</feature>
<dbReference type="PANTHER" id="PTHR35205">
    <property type="entry name" value="NB-ARC AND TPR DOMAIN PROTEIN"/>
    <property type="match status" value="1"/>
</dbReference>
<evidence type="ECO:0000313" key="2">
    <source>
        <dbReference type="EMBL" id="KIM24464.1"/>
    </source>
</evidence>
<accession>A0A0C3AWV1</accession>
<dbReference type="OrthoDB" id="1658288at2759"/>
<dbReference type="STRING" id="933852.A0A0C3AWV1"/>
<proteinExistence type="predicted"/>
<dbReference type="Pfam" id="PF00931">
    <property type="entry name" value="NB-ARC"/>
    <property type="match status" value="1"/>
</dbReference>
<dbReference type="PANTHER" id="PTHR35205:SF1">
    <property type="entry name" value="ZU5 DOMAIN-CONTAINING PROTEIN"/>
    <property type="match status" value="1"/>
</dbReference>
<name>A0A0C3AWV1_SERVB</name>
<dbReference type="GO" id="GO:0043531">
    <property type="term" value="F:ADP binding"/>
    <property type="evidence" value="ECO:0007669"/>
    <property type="project" value="InterPro"/>
</dbReference>
<dbReference type="Gene3D" id="3.40.50.300">
    <property type="entry name" value="P-loop containing nucleotide triphosphate hydrolases"/>
    <property type="match status" value="1"/>
</dbReference>
<protein>
    <recommendedName>
        <fullName evidence="1">AAA+ ATPase domain-containing protein</fullName>
    </recommendedName>
</protein>
<feature type="domain" description="AAA+ ATPase" evidence="1">
    <location>
        <begin position="24"/>
        <end position="166"/>
    </location>
</feature>
<dbReference type="InterPro" id="IPR027417">
    <property type="entry name" value="P-loop_NTPase"/>
</dbReference>
<sequence length="410" mass="46741">MRKKPWEFIEKILLGPRCQNDIDGPRILFITGIGGCGKTQLMLRFMRENKPKFAYQFFIDGSSEDRIRADIVRNIRALGIEHTQKQFEDCLLFLSNQQDKRSLLLYDNVDDPDIDLSSLLPQGDSCLVAITSRNSTLGYLHPEAHLQLDIMSLDEAAELLIHGLGLFGLTSDKPQKDIFKLAQTLGCLPLALQQACAYMRQTKCSVEEYLERLSSSREELLGRAMKVQVNMQSISTHAAFETSFVKLPTYSRQFLRLLSYFHWNSFPLALVGIAAKHGFSEFELTSLEHNSDFHMGKKLLEDIFFRNGEWKVTHLDDMIVSLQNYSLVTTVHGVDTLLLQIHPLVHEWVRICTLQDDQNNYHSAAILLLALGARNEFTAATQYLASHVTHMSPFWDFLHVNNAMAFGMLL</sequence>
<dbReference type="InterPro" id="IPR003593">
    <property type="entry name" value="AAA+_ATPase"/>
</dbReference>